<dbReference type="EMBL" id="AJAT01000016">
    <property type="protein sequence ID" value="EOL43134.1"/>
    <property type="molecule type" value="Genomic_DNA"/>
</dbReference>
<feature type="transmembrane region" description="Helical" evidence="1">
    <location>
        <begin position="6"/>
        <end position="29"/>
    </location>
</feature>
<gene>
    <name evidence="2" type="ORF">UC3_02111</name>
</gene>
<feature type="transmembrane region" description="Helical" evidence="1">
    <location>
        <begin position="41"/>
        <end position="64"/>
    </location>
</feature>
<dbReference type="Proteomes" id="UP000013785">
    <property type="component" value="Unassembled WGS sequence"/>
</dbReference>
<evidence type="ECO:0000313" key="3">
    <source>
        <dbReference type="Proteomes" id="UP000013785"/>
    </source>
</evidence>
<dbReference type="HOGENOM" id="CLU_2632606_0_0_9"/>
<organism evidence="2 3">
    <name type="scientific">Enterococcus phoeniculicola ATCC BAA-412</name>
    <dbReference type="NCBI Taxonomy" id="1158610"/>
    <lineage>
        <taxon>Bacteria</taxon>
        <taxon>Bacillati</taxon>
        <taxon>Bacillota</taxon>
        <taxon>Bacilli</taxon>
        <taxon>Lactobacillales</taxon>
        <taxon>Enterococcaceae</taxon>
        <taxon>Enterococcus</taxon>
    </lineage>
</organism>
<name>R3TNN2_9ENTE</name>
<protein>
    <submittedName>
        <fullName evidence="2">Uncharacterized protein</fullName>
    </submittedName>
</protein>
<evidence type="ECO:0000256" key="1">
    <source>
        <dbReference type="SAM" id="Phobius"/>
    </source>
</evidence>
<keyword evidence="1" id="KW-0472">Membrane</keyword>
<comment type="caution">
    <text evidence="2">The sequence shown here is derived from an EMBL/GenBank/DDBJ whole genome shotgun (WGS) entry which is preliminary data.</text>
</comment>
<keyword evidence="1" id="KW-0812">Transmembrane</keyword>
<proteinExistence type="predicted"/>
<keyword evidence="3" id="KW-1185">Reference proteome</keyword>
<accession>R3TNN2</accession>
<sequence>MAFLILIFGIAIYACTIGSFCAISILCMLTPIKNNTGQRKILLIAGTLLVGIFLGVLLGSYFMLKFFGEYLSFINLI</sequence>
<evidence type="ECO:0000313" key="2">
    <source>
        <dbReference type="EMBL" id="EOL43134.1"/>
    </source>
</evidence>
<keyword evidence="1" id="KW-1133">Transmembrane helix</keyword>
<dbReference type="AlphaFoldDB" id="R3TNN2"/>
<reference evidence="2 3" key="1">
    <citation type="submission" date="2013-02" db="EMBL/GenBank/DDBJ databases">
        <title>The Genome Sequence of Enterococcus phoeniculicola BAA-412.</title>
        <authorList>
            <consortium name="The Broad Institute Genome Sequencing Platform"/>
            <consortium name="The Broad Institute Genome Sequencing Center for Infectious Disease"/>
            <person name="Earl A.M."/>
            <person name="Gilmore M.S."/>
            <person name="Lebreton F."/>
            <person name="Walker B."/>
            <person name="Young S.K."/>
            <person name="Zeng Q."/>
            <person name="Gargeya S."/>
            <person name="Fitzgerald M."/>
            <person name="Haas B."/>
            <person name="Abouelleil A."/>
            <person name="Alvarado L."/>
            <person name="Arachchi H.M."/>
            <person name="Berlin A.M."/>
            <person name="Chapman S.B."/>
            <person name="Dewar J."/>
            <person name="Goldberg J."/>
            <person name="Griggs A."/>
            <person name="Gujja S."/>
            <person name="Hansen M."/>
            <person name="Howarth C."/>
            <person name="Imamovic A."/>
            <person name="Larimer J."/>
            <person name="McCowan C."/>
            <person name="Murphy C."/>
            <person name="Neiman D."/>
            <person name="Pearson M."/>
            <person name="Priest M."/>
            <person name="Roberts A."/>
            <person name="Saif S."/>
            <person name="Shea T."/>
            <person name="Sisk P."/>
            <person name="Sykes S."/>
            <person name="Wortman J."/>
            <person name="Nusbaum C."/>
            <person name="Birren B."/>
        </authorList>
    </citation>
    <scope>NUCLEOTIDE SEQUENCE [LARGE SCALE GENOMIC DNA]</scope>
    <source>
        <strain evidence="2 3">ATCC BAA-412</strain>
    </source>
</reference>